<accession>A0ABV4YZT2</accession>
<keyword evidence="2" id="KW-0560">Oxidoreductase</keyword>
<organism evidence="2 3">
    <name type="scientific">Neobacillus driksii</name>
    <dbReference type="NCBI Taxonomy" id="3035913"/>
    <lineage>
        <taxon>Bacteria</taxon>
        <taxon>Bacillati</taxon>
        <taxon>Bacillota</taxon>
        <taxon>Bacilli</taxon>
        <taxon>Bacillales</taxon>
        <taxon>Bacillaceae</taxon>
        <taxon>Neobacillus</taxon>
    </lineage>
</organism>
<dbReference type="GO" id="GO:0030414">
    <property type="term" value="F:peptidase inhibitor activity"/>
    <property type="evidence" value="ECO:0007669"/>
    <property type="project" value="UniProtKB-KW"/>
</dbReference>
<protein>
    <submittedName>
        <fullName evidence="2">Protease inhibitor I9 family protein</fullName>
    </submittedName>
</protein>
<keyword evidence="2" id="KW-0646">Protease inhibitor</keyword>
<dbReference type="GO" id="GO:0016491">
    <property type="term" value="F:oxidoreductase activity"/>
    <property type="evidence" value="ECO:0007669"/>
    <property type="project" value="UniProtKB-KW"/>
</dbReference>
<dbReference type="Pfam" id="PF05922">
    <property type="entry name" value="Inhibitor_I9"/>
    <property type="match status" value="1"/>
</dbReference>
<comment type="caution">
    <text evidence="2">The sequence shown here is derived from an EMBL/GenBank/DDBJ whole genome shotgun (WGS) entry which is preliminary data.</text>
</comment>
<evidence type="ECO:0000259" key="1">
    <source>
        <dbReference type="Pfam" id="PF05922"/>
    </source>
</evidence>
<sequence length="123" mass="13944">MPTIYVDPLITMNTNEEITLIIHFRTLPAHAAVAIAKSSGYSLSQEKAEQEVEASHLRFRRDVQRFLSEVGIPFKINHIYKTVFNGVSLSIQGNKIPVLLQSPEIAAIYANKEFKINPPYLQY</sequence>
<evidence type="ECO:0000313" key="2">
    <source>
        <dbReference type="EMBL" id="MFB3170088.1"/>
    </source>
</evidence>
<evidence type="ECO:0000313" key="3">
    <source>
        <dbReference type="Proteomes" id="UP001241748"/>
    </source>
</evidence>
<dbReference type="EMBL" id="JAROBZ020000002">
    <property type="protein sequence ID" value="MFB3170088.1"/>
    <property type="molecule type" value="Genomic_DNA"/>
</dbReference>
<keyword evidence="3" id="KW-1185">Reference proteome</keyword>
<feature type="domain" description="Inhibitor I9" evidence="1">
    <location>
        <begin position="21"/>
        <end position="116"/>
    </location>
</feature>
<dbReference type="Proteomes" id="UP001241748">
    <property type="component" value="Unassembled WGS sequence"/>
</dbReference>
<name>A0ABV4YZT2_9BACI</name>
<gene>
    <name evidence="2" type="ORF">P5G62_023570</name>
</gene>
<proteinExistence type="predicted"/>
<dbReference type="RefSeq" id="WP_306074643.1">
    <property type="nucleotide sequence ID" value="NZ_JAROBZ020000002.1"/>
</dbReference>
<reference evidence="2 3" key="1">
    <citation type="submission" date="2024-05" db="EMBL/GenBank/DDBJ databases">
        <authorList>
            <person name="Venkateswaran K."/>
        </authorList>
    </citation>
    <scope>NUCLEOTIDE SEQUENCE [LARGE SCALE GENOMIC DNA]</scope>
    <source>
        <strain evidence="2 3">179-C4-2-HS</strain>
    </source>
</reference>
<dbReference type="InterPro" id="IPR010259">
    <property type="entry name" value="S8pro/Inhibitor_I9"/>
</dbReference>